<feature type="region of interest" description="Disordered" evidence="1">
    <location>
        <begin position="1"/>
        <end position="23"/>
    </location>
</feature>
<name>A0A0G3CCY6_METBA</name>
<protein>
    <submittedName>
        <fullName evidence="2">Uncharacterized protein</fullName>
    </submittedName>
</protein>
<evidence type="ECO:0000313" key="2">
    <source>
        <dbReference type="EMBL" id="AKJ39859.1"/>
    </source>
</evidence>
<organism evidence="2 3">
    <name type="scientific">Methanosarcina barkeri CM1</name>
    <dbReference type="NCBI Taxonomy" id="796385"/>
    <lineage>
        <taxon>Archaea</taxon>
        <taxon>Methanobacteriati</taxon>
        <taxon>Methanobacteriota</taxon>
        <taxon>Stenosarchaea group</taxon>
        <taxon>Methanomicrobia</taxon>
        <taxon>Methanosarcinales</taxon>
        <taxon>Methanosarcinaceae</taxon>
        <taxon>Methanosarcina</taxon>
    </lineage>
</organism>
<dbReference type="RefSeq" id="WP_158498970.1">
    <property type="nucleotide sequence ID" value="NZ_CP008746.1"/>
</dbReference>
<reference evidence="2 3" key="2">
    <citation type="journal article" date="2015" name="Stand. Genomic Sci.">
        <title>The complete genome sequence of the rumen methanogen Methanosarcina barkeri CM1.</title>
        <authorList>
            <person name="Lambie S.C."/>
            <person name="Kelly W.J."/>
            <person name="Leahy S.C."/>
            <person name="Li D."/>
            <person name="Reilly K."/>
            <person name="McAllister T.A."/>
            <person name="Valle E.R."/>
            <person name="Attwood G.T."/>
            <person name="Altermann E."/>
        </authorList>
    </citation>
    <scope>NUCLEOTIDE SEQUENCE [LARGE SCALE GENOMIC DNA]</scope>
    <source>
        <strain evidence="2 3">CM1</strain>
    </source>
</reference>
<dbReference type="GeneID" id="43508222"/>
<dbReference type="Proteomes" id="UP000035331">
    <property type="component" value="Chromosome"/>
</dbReference>
<sequence length="50" mass="5267">MTGNDKPTVNKNNMGEGVQDLSGKTILTGTLSAAPKLESGYLTASRENKK</sequence>
<feature type="compositionally biased region" description="Polar residues" evidence="1">
    <location>
        <begin position="1"/>
        <end position="13"/>
    </location>
</feature>
<dbReference type="EMBL" id="CP008746">
    <property type="protein sequence ID" value="AKJ39859.1"/>
    <property type="molecule type" value="Genomic_DNA"/>
</dbReference>
<dbReference type="PATRIC" id="fig|796385.3.peg.3516"/>
<reference evidence="3" key="1">
    <citation type="submission" date="2014-06" db="EMBL/GenBank/DDBJ databases">
        <title>The complete genome sequence of Methanosarcina barkeri CM1.</title>
        <authorList>
            <consortium name="Pastoral Greenhouse Gas Research Consortium"/>
            <person name="Lambie S.C."/>
            <person name="Leahy S.C."/>
            <person name="Kelly W.J."/>
            <person name="Li D."/>
            <person name="Reilly K."/>
            <person name="Attwood G.T."/>
            <person name="Altermann E."/>
        </authorList>
    </citation>
    <scope>NUCLEOTIDE SEQUENCE [LARGE SCALE GENOMIC DNA]</scope>
    <source>
        <strain evidence="3">CM1</strain>
    </source>
</reference>
<proteinExistence type="predicted"/>
<dbReference type="AlphaFoldDB" id="A0A0G3CCY6"/>
<accession>A0A0G3CCY6</accession>
<evidence type="ECO:0000256" key="1">
    <source>
        <dbReference type="SAM" id="MobiDB-lite"/>
    </source>
</evidence>
<gene>
    <name evidence="2" type="ORF">MCM1_2863</name>
</gene>
<evidence type="ECO:0000313" key="3">
    <source>
        <dbReference type="Proteomes" id="UP000035331"/>
    </source>
</evidence>